<dbReference type="Proteomes" id="UP000295543">
    <property type="component" value="Unassembled WGS sequence"/>
</dbReference>
<evidence type="ECO:0008006" key="5">
    <source>
        <dbReference type="Google" id="ProtNLM"/>
    </source>
</evidence>
<feature type="chain" id="PRO_5020833234" description="Secreted protein" evidence="2">
    <location>
        <begin position="22"/>
        <end position="348"/>
    </location>
</feature>
<evidence type="ECO:0000313" key="4">
    <source>
        <dbReference type="Proteomes" id="UP000295543"/>
    </source>
</evidence>
<dbReference type="OrthoDB" id="5975469at2"/>
<comment type="caution">
    <text evidence="3">The sequence shown here is derived from an EMBL/GenBank/DDBJ whole genome shotgun (WGS) entry which is preliminary data.</text>
</comment>
<name>A0A4R5U8U7_9GAMM</name>
<dbReference type="EMBL" id="SMTG01000004">
    <property type="protein sequence ID" value="TDK30921.1"/>
    <property type="molecule type" value="Genomic_DNA"/>
</dbReference>
<feature type="region of interest" description="Disordered" evidence="1">
    <location>
        <begin position="21"/>
        <end position="40"/>
    </location>
</feature>
<keyword evidence="2" id="KW-0732">Signal</keyword>
<dbReference type="AlphaFoldDB" id="A0A4R5U8U7"/>
<protein>
    <recommendedName>
        <fullName evidence="5">Secreted protein</fullName>
    </recommendedName>
</protein>
<evidence type="ECO:0000256" key="2">
    <source>
        <dbReference type="SAM" id="SignalP"/>
    </source>
</evidence>
<organism evidence="3 4">
    <name type="scientific">Luteimonas terrae</name>
    <dbReference type="NCBI Taxonomy" id="1530191"/>
    <lineage>
        <taxon>Bacteria</taxon>
        <taxon>Pseudomonadati</taxon>
        <taxon>Pseudomonadota</taxon>
        <taxon>Gammaproteobacteria</taxon>
        <taxon>Lysobacterales</taxon>
        <taxon>Lysobacteraceae</taxon>
        <taxon>Luteimonas</taxon>
    </lineage>
</organism>
<proteinExistence type="predicted"/>
<accession>A0A4R5U8U7</accession>
<dbReference type="RefSeq" id="WP_133393977.1">
    <property type="nucleotide sequence ID" value="NZ_SMTG01000004.1"/>
</dbReference>
<feature type="region of interest" description="Disordered" evidence="1">
    <location>
        <begin position="76"/>
        <end position="104"/>
    </location>
</feature>
<evidence type="ECO:0000313" key="3">
    <source>
        <dbReference type="EMBL" id="TDK30921.1"/>
    </source>
</evidence>
<feature type="signal peptide" evidence="2">
    <location>
        <begin position="1"/>
        <end position="21"/>
    </location>
</feature>
<keyword evidence="4" id="KW-1185">Reference proteome</keyword>
<sequence length="348" mass="37332">MRLLPLTAVLVLALQATPADAQAPYSRFGEDAPPQATTDEAAMRGAWQSWSQRSAAALAATGQPRELAFAAVLHGMADAPPPDPDGDTPSRPVTPDPQTAAWRRDAAARAGNDVLANTLLAYGSDEATRLRAAQRWLGADPQNLAPLLMRGGNADVLLSDARTATRFDLGMLEQVRWMKAALLRTLPTASERAAFADAGDFVAEEHAAIQAMGLWAAVAIPGLQPLMEGCDVDALRTSTSRAQDCRHVARLMAEHSDTQLGTMIGLALSERTAQGAAERAEVQARRRTLDWRNLEWGRASMDLPRDGAPQLVRLLADPSIRTEADLVSRVLQEAGVPLEPPAGWQPPR</sequence>
<evidence type="ECO:0000256" key="1">
    <source>
        <dbReference type="SAM" id="MobiDB-lite"/>
    </source>
</evidence>
<gene>
    <name evidence="3" type="ORF">E2F49_11320</name>
</gene>
<reference evidence="3 4" key="1">
    <citation type="submission" date="2019-03" db="EMBL/GenBank/DDBJ databases">
        <title>Luteimonas zhaokaii sp.nov., isolated from the rectal contents of Plateau pika in Yushu, Qinghai Province, China.</title>
        <authorList>
            <person name="Zhang G."/>
        </authorList>
    </citation>
    <scope>NUCLEOTIDE SEQUENCE [LARGE SCALE GENOMIC DNA]</scope>
    <source>
        <strain evidence="3 4">THG-MD21</strain>
    </source>
</reference>